<dbReference type="PANTHER" id="PTHR47506">
    <property type="entry name" value="TRANSCRIPTIONAL REGULATORY PROTEIN"/>
    <property type="match status" value="1"/>
</dbReference>
<evidence type="ECO:0000313" key="7">
    <source>
        <dbReference type="Proteomes" id="UP001144036"/>
    </source>
</evidence>
<organism evidence="6 7">
    <name type="scientific">Nonomuraea corallina</name>
    <dbReference type="NCBI Taxonomy" id="2989783"/>
    <lineage>
        <taxon>Bacteria</taxon>
        <taxon>Bacillati</taxon>
        <taxon>Actinomycetota</taxon>
        <taxon>Actinomycetes</taxon>
        <taxon>Streptosporangiales</taxon>
        <taxon>Streptosporangiaceae</taxon>
        <taxon>Nonomuraea</taxon>
    </lineage>
</organism>
<name>A0ABT4SNK6_9ACTN</name>
<dbReference type="InterPro" id="IPR036271">
    <property type="entry name" value="Tet_transcr_reg_TetR-rel_C_sf"/>
</dbReference>
<evidence type="ECO:0000313" key="6">
    <source>
        <dbReference type="EMBL" id="MDA0638767.1"/>
    </source>
</evidence>
<accession>A0ABT4SNK6</accession>
<keyword evidence="3" id="KW-0804">Transcription</keyword>
<keyword evidence="1" id="KW-0805">Transcription regulation</keyword>
<dbReference type="SUPFAM" id="SSF48498">
    <property type="entry name" value="Tetracyclin repressor-like, C-terminal domain"/>
    <property type="match status" value="1"/>
</dbReference>
<dbReference type="Gene3D" id="1.10.357.10">
    <property type="entry name" value="Tetracycline Repressor, domain 2"/>
    <property type="match status" value="1"/>
</dbReference>
<evidence type="ECO:0000256" key="3">
    <source>
        <dbReference type="ARBA" id="ARBA00023163"/>
    </source>
</evidence>
<feature type="DNA-binding region" description="H-T-H motif" evidence="4">
    <location>
        <begin position="36"/>
        <end position="55"/>
    </location>
</feature>
<evidence type="ECO:0000256" key="1">
    <source>
        <dbReference type="ARBA" id="ARBA00023015"/>
    </source>
</evidence>
<comment type="caution">
    <text evidence="6">The sequence shown here is derived from an EMBL/GenBank/DDBJ whole genome shotgun (WGS) entry which is preliminary data.</text>
</comment>
<dbReference type="EMBL" id="JAPNNL010000284">
    <property type="protein sequence ID" value="MDA0638767.1"/>
    <property type="molecule type" value="Genomic_DNA"/>
</dbReference>
<sequence>MSIETPAIGRPRAFDEETVLDRATEVFWQHGYEGTSMTTLTSAMGINRPSLYATFGSKEQLFERAFTRYRETQLANVRAALDQPTAYAAIEAFLRSSVDGLTAHDHPRGCLSIQGGLACSPENARISEVLAAGRAANEAALEERLARAAKEGDLPPGVDHRALARFVMALSEGFAVHAAAGAGREDLQASVDIALRALVPSHADQRSPSLSGPDSPDA</sequence>
<proteinExistence type="predicted"/>
<evidence type="ECO:0000259" key="5">
    <source>
        <dbReference type="PROSITE" id="PS50977"/>
    </source>
</evidence>
<keyword evidence="7" id="KW-1185">Reference proteome</keyword>
<evidence type="ECO:0000256" key="2">
    <source>
        <dbReference type="ARBA" id="ARBA00023125"/>
    </source>
</evidence>
<dbReference type="InterPro" id="IPR011075">
    <property type="entry name" value="TetR_C"/>
</dbReference>
<evidence type="ECO:0000256" key="4">
    <source>
        <dbReference type="PROSITE-ProRule" id="PRU00335"/>
    </source>
</evidence>
<dbReference type="InterPro" id="IPR001647">
    <property type="entry name" value="HTH_TetR"/>
</dbReference>
<dbReference type="PANTHER" id="PTHR47506:SF1">
    <property type="entry name" value="HTH-TYPE TRANSCRIPTIONAL REGULATOR YJDC"/>
    <property type="match status" value="1"/>
</dbReference>
<feature type="domain" description="HTH tetR-type" evidence="5">
    <location>
        <begin position="13"/>
        <end position="73"/>
    </location>
</feature>
<reference evidence="6" key="1">
    <citation type="submission" date="2022-11" db="EMBL/GenBank/DDBJ databases">
        <title>Nonomuraea corallina sp. nov., a new species of the genus Nonomuraea isolated from sea side sediment in Thai sea.</title>
        <authorList>
            <person name="Ngamcharungchit C."/>
            <person name="Matsumoto A."/>
            <person name="Suriyachadkun C."/>
            <person name="Panbangred W."/>
            <person name="Inahashi Y."/>
            <person name="Intra B."/>
        </authorList>
    </citation>
    <scope>NUCLEOTIDE SEQUENCE</scope>
    <source>
        <strain evidence="6">MCN248</strain>
    </source>
</reference>
<gene>
    <name evidence="6" type="ORF">OUY22_35610</name>
</gene>
<dbReference type="RefSeq" id="WP_270159717.1">
    <property type="nucleotide sequence ID" value="NZ_JAPNNL010000284.1"/>
</dbReference>
<keyword evidence="2 4" id="KW-0238">DNA-binding</keyword>
<dbReference type="SUPFAM" id="SSF46689">
    <property type="entry name" value="Homeodomain-like"/>
    <property type="match status" value="1"/>
</dbReference>
<dbReference type="InterPro" id="IPR009057">
    <property type="entry name" value="Homeodomain-like_sf"/>
</dbReference>
<dbReference type="Pfam" id="PF00440">
    <property type="entry name" value="TetR_N"/>
    <property type="match status" value="1"/>
</dbReference>
<dbReference type="Proteomes" id="UP001144036">
    <property type="component" value="Unassembled WGS sequence"/>
</dbReference>
<dbReference type="Pfam" id="PF16925">
    <property type="entry name" value="TetR_C_13"/>
    <property type="match status" value="1"/>
</dbReference>
<dbReference type="PRINTS" id="PR00455">
    <property type="entry name" value="HTHTETR"/>
</dbReference>
<dbReference type="Gene3D" id="1.10.10.60">
    <property type="entry name" value="Homeodomain-like"/>
    <property type="match status" value="1"/>
</dbReference>
<dbReference type="PROSITE" id="PS50977">
    <property type="entry name" value="HTH_TETR_2"/>
    <property type="match status" value="1"/>
</dbReference>
<protein>
    <submittedName>
        <fullName evidence="6">TetR/AcrR family transcriptional regulator</fullName>
    </submittedName>
</protein>